<dbReference type="RefSeq" id="WP_114209339.1">
    <property type="nucleotide sequence ID" value="NZ_CP030840.1"/>
</dbReference>
<dbReference type="EMBL" id="CP030840">
    <property type="protein sequence ID" value="AXC14594.1"/>
    <property type="molecule type" value="Genomic_DNA"/>
</dbReference>
<dbReference type="InterPro" id="IPR023198">
    <property type="entry name" value="PGP-like_dom2"/>
</dbReference>
<dbReference type="SFLD" id="SFLDS00003">
    <property type="entry name" value="Haloacid_Dehalogenase"/>
    <property type="match status" value="1"/>
</dbReference>
<dbReference type="Proteomes" id="UP000253606">
    <property type="component" value="Chromosome"/>
</dbReference>
<dbReference type="PANTHER" id="PTHR43611:SF3">
    <property type="entry name" value="FLAVIN MONONUCLEOTIDE HYDROLASE 1, CHLOROPLATIC"/>
    <property type="match status" value="1"/>
</dbReference>
<dbReference type="CDD" id="cd02603">
    <property type="entry name" value="HAD_sEH-N_like"/>
    <property type="match status" value="1"/>
</dbReference>
<dbReference type="KEGG" id="abas:ACPOL_5344"/>
<dbReference type="NCBIfam" id="TIGR01509">
    <property type="entry name" value="HAD-SF-IA-v3"/>
    <property type="match status" value="1"/>
</dbReference>
<keyword evidence="1" id="KW-0378">Hydrolase</keyword>
<dbReference type="InterPro" id="IPR006439">
    <property type="entry name" value="HAD-SF_hydro_IA"/>
</dbReference>
<dbReference type="Gene3D" id="1.10.150.240">
    <property type="entry name" value="Putative phosphatase, domain 2"/>
    <property type="match status" value="1"/>
</dbReference>
<gene>
    <name evidence="1" type="ORF">ACPOL_5344</name>
</gene>
<dbReference type="OrthoDB" id="9131041at2"/>
<dbReference type="SFLD" id="SFLDG01129">
    <property type="entry name" value="C1.5:_HAD__Beta-PGM__Phosphata"/>
    <property type="match status" value="1"/>
</dbReference>
<dbReference type="SUPFAM" id="SSF56784">
    <property type="entry name" value="HAD-like"/>
    <property type="match status" value="1"/>
</dbReference>
<name>A0A2Z5G7B5_9BACT</name>
<organism evidence="1 2">
    <name type="scientific">Acidisarcina polymorpha</name>
    <dbReference type="NCBI Taxonomy" id="2211140"/>
    <lineage>
        <taxon>Bacteria</taxon>
        <taxon>Pseudomonadati</taxon>
        <taxon>Acidobacteriota</taxon>
        <taxon>Terriglobia</taxon>
        <taxon>Terriglobales</taxon>
        <taxon>Acidobacteriaceae</taxon>
        <taxon>Acidisarcina</taxon>
    </lineage>
</organism>
<accession>A0A2Z5G7B5</accession>
<dbReference type="AlphaFoldDB" id="A0A2Z5G7B5"/>
<reference evidence="1 2" key="1">
    <citation type="journal article" date="2018" name="Front. Microbiol.">
        <title>Hydrolytic Capabilities as a Key to Environmental Success: Chitinolytic and Cellulolytic Acidobacteria From Acidic Sub-arctic Soils and Boreal Peatlands.</title>
        <authorList>
            <person name="Belova S.E."/>
            <person name="Ravin N.V."/>
            <person name="Pankratov T.A."/>
            <person name="Rakitin A.L."/>
            <person name="Ivanova A.A."/>
            <person name="Beletsky A.V."/>
            <person name="Mardanov A.V."/>
            <person name="Sinninghe Damste J.S."/>
            <person name="Dedysh S.N."/>
        </authorList>
    </citation>
    <scope>NUCLEOTIDE SEQUENCE [LARGE SCALE GENOMIC DNA]</scope>
    <source>
        <strain evidence="1 2">SBC82</strain>
    </source>
</reference>
<evidence type="ECO:0000313" key="1">
    <source>
        <dbReference type="EMBL" id="AXC14594.1"/>
    </source>
</evidence>
<keyword evidence="2" id="KW-1185">Reference proteome</keyword>
<dbReference type="PANTHER" id="PTHR43611">
    <property type="entry name" value="ALPHA-D-GLUCOSE 1-PHOSPHATE PHOSPHATASE"/>
    <property type="match status" value="1"/>
</dbReference>
<sequence length="206" mass="23701">MSQVSTILWDVGGVLLTNGWDHVQRYAVLEHFGLPREPFERIHAEVNDAWERDQITVEEYLQKTVFCEPRQFTPQDFLAEMKKQSELHPNTAIGLLRQVAASDDLAVGIMNNESRELNDFRIEKFGFYEYFDCFVSSCYVGLRKPHPEIYKLALDLLQRDPDEVLFIDDREGNIATATDLGMHGIVHKTAKQTAMEMDRLGIHVDA</sequence>
<dbReference type="GO" id="GO:0016787">
    <property type="term" value="F:hydrolase activity"/>
    <property type="evidence" value="ECO:0007669"/>
    <property type="project" value="UniProtKB-KW"/>
</dbReference>
<dbReference type="InterPro" id="IPR023214">
    <property type="entry name" value="HAD_sf"/>
</dbReference>
<protein>
    <submittedName>
        <fullName evidence="1">Hydrolase family protein</fullName>
    </submittedName>
</protein>
<dbReference type="InterPro" id="IPR036412">
    <property type="entry name" value="HAD-like_sf"/>
</dbReference>
<dbReference type="Gene3D" id="3.40.50.1000">
    <property type="entry name" value="HAD superfamily/HAD-like"/>
    <property type="match status" value="1"/>
</dbReference>
<proteinExistence type="predicted"/>
<evidence type="ECO:0000313" key="2">
    <source>
        <dbReference type="Proteomes" id="UP000253606"/>
    </source>
</evidence>
<dbReference type="Pfam" id="PF00702">
    <property type="entry name" value="Hydrolase"/>
    <property type="match status" value="1"/>
</dbReference>